<evidence type="ECO:0008006" key="3">
    <source>
        <dbReference type="Google" id="ProtNLM"/>
    </source>
</evidence>
<reference evidence="2" key="1">
    <citation type="submission" date="2006-02" db="EMBL/GenBank/DDBJ databases">
        <title>Complete sequence of chromosome of Rhodoferax ferrireducens DSM 15236.</title>
        <authorList>
            <person name="Copeland A."/>
            <person name="Lucas S."/>
            <person name="Lapidus A."/>
            <person name="Barry K."/>
            <person name="Detter J.C."/>
            <person name="Glavina del Rio T."/>
            <person name="Hammon N."/>
            <person name="Israni S."/>
            <person name="Pitluck S."/>
            <person name="Brettin T."/>
            <person name="Bruce D."/>
            <person name="Han C."/>
            <person name="Tapia R."/>
            <person name="Gilna P."/>
            <person name="Kiss H."/>
            <person name="Schmutz J."/>
            <person name="Larimer F."/>
            <person name="Land M."/>
            <person name="Kyrpides N."/>
            <person name="Ivanova N."/>
            <person name="Richardson P."/>
        </authorList>
    </citation>
    <scope>NUCLEOTIDE SEQUENCE [LARGE SCALE GENOMIC DNA]</scope>
    <source>
        <strain evidence="2">ATCC BAA-621 / DSM 15236 / T118</strain>
    </source>
</reference>
<dbReference type="OrthoDB" id="9811176at2"/>
<accession>Q21Z44</accession>
<dbReference type="KEGG" id="rfr:Rfer_1225"/>
<dbReference type="eggNOG" id="COG4544">
    <property type="taxonomic scope" value="Bacteria"/>
</dbReference>
<proteinExistence type="predicted"/>
<dbReference type="Proteomes" id="UP000008332">
    <property type="component" value="Chromosome"/>
</dbReference>
<name>Q21Z44_ALBFT</name>
<sequence>MLPSSLSVASLDFGAAVWRADALACAGGATVASGHGALDAELPGGGWPLGAISEILQPPGVCQEWRLLLPALTRTCGPVVLVGPPQVPFGPGLAAQGLDARRLLWVGAAAPAARLWATEQALRCAEVAAVLAWLPQVRTEQLRRLQLAAQTHSKLLFVLRPAAAQSESSPAVLRLLLVRASSAGVAPDALRVQILKRRGAPLARTLVLSARPASLAVLLALRGDNPGPGQQLVAREEAGHALDCLAAGA</sequence>
<dbReference type="AlphaFoldDB" id="Q21Z44"/>
<dbReference type="STRING" id="338969.Rfer_1225"/>
<dbReference type="InterPro" id="IPR047610">
    <property type="entry name" value="ImuA_translesion"/>
</dbReference>
<dbReference type="NCBIfam" id="NF033429">
    <property type="entry name" value="ImuA_translesion"/>
    <property type="match status" value="1"/>
</dbReference>
<keyword evidence="2" id="KW-1185">Reference proteome</keyword>
<protein>
    <recommendedName>
        <fullName evidence="3">Translesion DNA synthesis-associated protein ImuA</fullName>
    </recommendedName>
</protein>
<dbReference type="RefSeq" id="WP_011463527.1">
    <property type="nucleotide sequence ID" value="NC_007908.1"/>
</dbReference>
<dbReference type="Gene3D" id="3.40.50.300">
    <property type="entry name" value="P-loop containing nucleotide triphosphate hydrolases"/>
    <property type="match status" value="1"/>
</dbReference>
<dbReference type="PIRSF" id="PIRSF037290">
    <property type="entry name" value="UCP037290"/>
    <property type="match status" value="1"/>
</dbReference>
<dbReference type="InterPro" id="IPR017166">
    <property type="entry name" value="UCP037290"/>
</dbReference>
<gene>
    <name evidence="1" type="ordered locus">Rfer_1225</name>
</gene>
<evidence type="ECO:0000313" key="1">
    <source>
        <dbReference type="EMBL" id="ABD68959.1"/>
    </source>
</evidence>
<dbReference type="InterPro" id="IPR027417">
    <property type="entry name" value="P-loop_NTPase"/>
</dbReference>
<dbReference type="SUPFAM" id="SSF52540">
    <property type="entry name" value="P-loop containing nucleoside triphosphate hydrolases"/>
    <property type="match status" value="1"/>
</dbReference>
<dbReference type="EMBL" id="CP000267">
    <property type="protein sequence ID" value="ABD68959.1"/>
    <property type="molecule type" value="Genomic_DNA"/>
</dbReference>
<evidence type="ECO:0000313" key="2">
    <source>
        <dbReference type="Proteomes" id="UP000008332"/>
    </source>
</evidence>
<dbReference type="HOGENOM" id="CLU_064653_0_1_4"/>
<organism evidence="1 2">
    <name type="scientific">Albidiferax ferrireducens (strain ATCC BAA-621 / DSM 15236 / T118)</name>
    <name type="common">Rhodoferax ferrireducens</name>
    <dbReference type="NCBI Taxonomy" id="338969"/>
    <lineage>
        <taxon>Bacteria</taxon>
        <taxon>Pseudomonadati</taxon>
        <taxon>Pseudomonadota</taxon>
        <taxon>Betaproteobacteria</taxon>
        <taxon>Burkholderiales</taxon>
        <taxon>Comamonadaceae</taxon>
        <taxon>Rhodoferax</taxon>
    </lineage>
</organism>